<comment type="caution">
    <text evidence="2">The sequence shown here is derived from an EMBL/GenBank/DDBJ whole genome shotgun (WGS) entry which is preliminary data.</text>
</comment>
<protein>
    <submittedName>
        <fullName evidence="2">Uncharacterized protein</fullName>
    </submittedName>
</protein>
<feature type="transmembrane region" description="Helical" evidence="1">
    <location>
        <begin position="6"/>
        <end position="28"/>
    </location>
</feature>
<reference evidence="2 3" key="1">
    <citation type="journal article" date="2019" name="Sci. Rep.">
        <title>Orb-weaving spider Araneus ventricosus genome elucidates the spidroin gene catalogue.</title>
        <authorList>
            <person name="Kono N."/>
            <person name="Nakamura H."/>
            <person name="Ohtoshi R."/>
            <person name="Moran D.A.P."/>
            <person name="Shinohara A."/>
            <person name="Yoshida Y."/>
            <person name="Fujiwara M."/>
            <person name="Mori M."/>
            <person name="Tomita M."/>
            <person name="Arakawa K."/>
        </authorList>
    </citation>
    <scope>NUCLEOTIDE SEQUENCE [LARGE SCALE GENOMIC DNA]</scope>
</reference>
<proteinExistence type="predicted"/>
<keyword evidence="3" id="KW-1185">Reference proteome</keyword>
<evidence type="ECO:0000256" key="1">
    <source>
        <dbReference type="SAM" id="Phobius"/>
    </source>
</evidence>
<name>A0A4Y2N823_ARAVE</name>
<accession>A0A4Y2N823</accession>
<keyword evidence="1" id="KW-0472">Membrane</keyword>
<evidence type="ECO:0000313" key="2">
    <source>
        <dbReference type="EMBL" id="GBN35588.1"/>
    </source>
</evidence>
<keyword evidence="1" id="KW-0812">Transmembrane</keyword>
<organism evidence="2 3">
    <name type="scientific">Araneus ventricosus</name>
    <name type="common">Orbweaver spider</name>
    <name type="synonym">Epeira ventricosa</name>
    <dbReference type="NCBI Taxonomy" id="182803"/>
    <lineage>
        <taxon>Eukaryota</taxon>
        <taxon>Metazoa</taxon>
        <taxon>Ecdysozoa</taxon>
        <taxon>Arthropoda</taxon>
        <taxon>Chelicerata</taxon>
        <taxon>Arachnida</taxon>
        <taxon>Araneae</taxon>
        <taxon>Araneomorphae</taxon>
        <taxon>Entelegynae</taxon>
        <taxon>Araneoidea</taxon>
        <taxon>Araneidae</taxon>
        <taxon>Araneus</taxon>
    </lineage>
</organism>
<dbReference type="EMBL" id="BGPR01008718">
    <property type="protein sequence ID" value="GBN35588.1"/>
    <property type="molecule type" value="Genomic_DNA"/>
</dbReference>
<gene>
    <name evidence="2" type="ORF">AVEN_136091_1</name>
</gene>
<dbReference type="AlphaFoldDB" id="A0A4Y2N823"/>
<sequence length="111" mass="13007">MFVFIATFIDPAVGSCIFLLLTVELLILNKKSTHSTYQASQSYQADYKMTSRVSLGGEMIRKRYQNELKLRRFALRLCYLIDTDIYKMPWYTCFKCYKVVADGFSEKIDEN</sequence>
<evidence type="ECO:0000313" key="3">
    <source>
        <dbReference type="Proteomes" id="UP000499080"/>
    </source>
</evidence>
<dbReference type="Proteomes" id="UP000499080">
    <property type="component" value="Unassembled WGS sequence"/>
</dbReference>
<keyword evidence="1" id="KW-1133">Transmembrane helix</keyword>